<keyword evidence="3" id="KW-1185">Reference proteome</keyword>
<dbReference type="EMBL" id="JABRWO010000011">
    <property type="protein sequence ID" value="MBA2116728.1"/>
    <property type="molecule type" value="Genomic_DNA"/>
</dbReference>
<dbReference type="RefSeq" id="WP_207398129.1">
    <property type="nucleotide sequence ID" value="NZ_JABRWO010000011.1"/>
</dbReference>
<accession>A0A7V8V888</accession>
<evidence type="ECO:0000256" key="1">
    <source>
        <dbReference type="SAM" id="MobiDB-lite"/>
    </source>
</evidence>
<name>A0A7V8V888_9BACT</name>
<organism evidence="2 3">
    <name type="scientific">Bremerella alba</name>
    <dbReference type="NCBI Taxonomy" id="980252"/>
    <lineage>
        <taxon>Bacteria</taxon>
        <taxon>Pseudomonadati</taxon>
        <taxon>Planctomycetota</taxon>
        <taxon>Planctomycetia</taxon>
        <taxon>Pirellulales</taxon>
        <taxon>Pirellulaceae</taxon>
        <taxon>Bremerella</taxon>
    </lineage>
</organism>
<dbReference type="Proteomes" id="UP000551616">
    <property type="component" value="Unassembled WGS sequence"/>
</dbReference>
<feature type="region of interest" description="Disordered" evidence="1">
    <location>
        <begin position="77"/>
        <end position="106"/>
    </location>
</feature>
<feature type="compositionally biased region" description="Basic residues" evidence="1">
    <location>
        <begin position="77"/>
        <end position="99"/>
    </location>
</feature>
<dbReference type="AlphaFoldDB" id="A0A7V8V888"/>
<comment type="caution">
    <text evidence="2">The sequence shown here is derived from an EMBL/GenBank/DDBJ whole genome shotgun (WGS) entry which is preliminary data.</text>
</comment>
<gene>
    <name evidence="2" type="ORF">HOV93_39200</name>
</gene>
<evidence type="ECO:0000313" key="2">
    <source>
        <dbReference type="EMBL" id="MBA2116728.1"/>
    </source>
</evidence>
<reference evidence="2 3" key="1">
    <citation type="submission" date="2020-05" db="EMBL/GenBank/DDBJ databases">
        <title>Bremerella alba sp. nov., a novel planctomycete isolated from the surface of the macroalga Fucus spiralis.</title>
        <authorList>
            <person name="Godinho O."/>
            <person name="Botelho R."/>
            <person name="Albuquerque L."/>
            <person name="Wiegand S."/>
            <person name="Da Costa M.S."/>
            <person name="Lobo-Da-Cunha A."/>
            <person name="Jogler C."/>
            <person name="Lage O.M."/>
        </authorList>
    </citation>
    <scope>NUCLEOTIDE SEQUENCE [LARGE SCALE GENOMIC DNA]</scope>
    <source>
        <strain evidence="2 3">FF15</strain>
    </source>
</reference>
<evidence type="ECO:0000313" key="3">
    <source>
        <dbReference type="Proteomes" id="UP000551616"/>
    </source>
</evidence>
<sequence>MNIKELASQLRKRLEVAGHLSSNMVKNLSDEDVIRAYTTCNECQKQQLDANSLEQAVASMEDIAEFLDLAHQLQRHCRTQSAKKRNRKKQYRKRQRPSRYKSPTLTNSKSTTIWDAANEWAEVNFPRLNGKCLTSDELTTLMTSLHAKWTGQSSQKYLFLWSPTSSVPLFEVGGGVFRMVTAQTKLLTISTDGGMIFGVDAMRGQVEPLVVVASSGWESN</sequence>
<protein>
    <submittedName>
        <fullName evidence="2">Uncharacterized protein</fullName>
    </submittedName>
</protein>
<proteinExistence type="predicted"/>